<evidence type="ECO:0000256" key="5">
    <source>
        <dbReference type="ARBA" id="ARBA00038092"/>
    </source>
</evidence>
<sequence>MSEADALATVDTEYTADSIEFCPHAGNEQYFTCGTYQVIPVTKPTKAANGSASENGQPNGSTNGTTTEYSKVVDGDDSESDSDEATPPAPRVGRLYLFKLDGDTPIEVQRTETAAILDVKWSPTEAALSVADAKGAITQFDFADGKLSEKSKVQVTDESRLVLSLDYAKDGKGLISSLSNGALAHLSARPEGWEVTEEWHAHDFEPWIAAYGDDQNTVWSGGDDCRLKRWDLRAPQMATFINKRFDAGVTTIAPSPYAEHVLAVGSYDSNLRIFDARSPGLPLLEMELPGGIWRTRWHPSAERRGDILNACMHGGFAVVRLPDALAGGELCRRVDQGEIISTFPGTLGYGADWCRRKEDGPTSTVATCSFYDHVMNVWRA</sequence>
<dbReference type="EC" id="3.1.1.97" evidence="6"/>
<accession>J5QAM9</accession>
<dbReference type="GO" id="GO:0061685">
    <property type="term" value="F:diphthine methylesterase activity"/>
    <property type="evidence" value="ECO:0007669"/>
    <property type="project" value="UniProtKB-EC"/>
</dbReference>
<feature type="compositionally biased region" description="Acidic residues" evidence="8">
    <location>
        <begin position="75"/>
        <end position="84"/>
    </location>
</feature>
<evidence type="ECO:0000256" key="8">
    <source>
        <dbReference type="SAM" id="MobiDB-lite"/>
    </source>
</evidence>
<dbReference type="InterPro" id="IPR015943">
    <property type="entry name" value="WD40/YVTN_repeat-like_dom_sf"/>
</dbReference>
<comment type="caution">
    <text evidence="9">The sequence shown here is derived from an EMBL/GenBank/DDBJ whole genome shotgun (WGS) entry which is preliminary data.</text>
</comment>
<dbReference type="Pfam" id="PF00400">
    <property type="entry name" value="WD40"/>
    <property type="match status" value="1"/>
</dbReference>
<dbReference type="GO" id="GO:0017183">
    <property type="term" value="P:protein histidyl modification to diphthamide"/>
    <property type="evidence" value="ECO:0007669"/>
    <property type="project" value="TreeGrafter"/>
</dbReference>
<protein>
    <recommendedName>
        <fullName evidence="6">methylated diphthine methylhydrolase</fullName>
        <ecNumber evidence="6">3.1.1.97</ecNumber>
    </recommendedName>
</protein>
<dbReference type="InterPro" id="IPR001680">
    <property type="entry name" value="WD40_rpt"/>
</dbReference>
<dbReference type="KEGG" id="tasa:A1Q1_05015"/>
<evidence type="ECO:0000256" key="2">
    <source>
        <dbReference type="ARBA" id="ARBA00022574"/>
    </source>
</evidence>
<dbReference type="InterPro" id="IPR036322">
    <property type="entry name" value="WD40_repeat_dom_sf"/>
</dbReference>
<dbReference type="SMART" id="SM00320">
    <property type="entry name" value="WD40"/>
    <property type="match status" value="4"/>
</dbReference>
<keyword evidence="3" id="KW-0677">Repeat</keyword>
<dbReference type="PANTHER" id="PTHR46042:SF1">
    <property type="entry name" value="DIPHTHINE METHYLTRANSFERASE"/>
    <property type="match status" value="1"/>
</dbReference>
<name>J5QAM9_TRIAS</name>
<dbReference type="HOGENOM" id="CLU_036100_2_0_1"/>
<comment type="catalytic activity">
    <reaction evidence="7">
        <text>diphthine methyl ester-[translation elongation factor 2] + H2O = diphthine-[translation elongation factor 2] + methanol + H(+)</text>
        <dbReference type="Rhea" id="RHEA:42656"/>
        <dbReference type="Rhea" id="RHEA-COMP:10172"/>
        <dbReference type="Rhea" id="RHEA-COMP:10173"/>
        <dbReference type="ChEBI" id="CHEBI:15377"/>
        <dbReference type="ChEBI" id="CHEBI:15378"/>
        <dbReference type="ChEBI" id="CHEBI:17790"/>
        <dbReference type="ChEBI" id="CHEBI:79005"/>
        <dbReference type="ChEBI" id="CHEBI:82696"/>
        <dbReference type="EC" id="3.1.1.97"/>
    </reaction>
</comment>
<evidence type="ECO:0000256" key="3">
    <source>
        <dbReference type="ARBA" id="ARBA00022737"/>
    </source>
</evidence>
<dbReference type="Gene3D" id="2.130.10.10">
    <property type="entry name" value="YVTN repeat-like/Quinoprotein amine dehydrogenase"/>
    <property type="match status" value="1"/>
</dbReference>
<dbReference type="RefSeq" id="XP_014177297.1">
    <property type="nucleotide sequence ID" value="XM_014321822.1"/>
</dbReference>
<dbReference type="EMBL" id="ALBS01000295">
    <property type="protein sequence ID" value="EJT46368.1"/>
    <property type="molecule type" value="Genomic_DNA"/>
</dbReference>
<organism evidence="9 10">
    <name type="scientific">Trichosporon asahii var. asahii (strain ATCC 90039 / CBS 2479 / JCM 2466 / KCTC 7840 / NBRC 103889/ NCYC 2677 / UAMH 7654)</name>
    <name type="common">Yeast</name>
    <dbReference type="NCBI Taxonomy" id="1186058"/>
    <lineage>
        <taxon>Eukaryota</taxon>
        <taxon>Fungi</taxon>
        <taxon>Dikarya</taxon>
        <taxon>Basidiomycota</taxon>
        <taxon>Agaricomycotina</taxon>
        <taxon>Tremellomycetes</taxon>
        <taxon>Trichosporonales</taxon>
        <taxon>Trichosporonaceae</taxon>
        <taxon>Trichosporon</taxon>
    </lineage>
</organism>
<evidence type="ECO:0000256" key="7">
    <source>
        <dbReference type="ARBA" id="ARBA00047551"/>
    </source>
</evidence>
<evidence type="ECO:0000313" key="10">
    <source>
        <dbReference type="Proteomes" id="UP000002748"/>
    </source>
</evidence>
<evidence type="ECO:0000256" key="4">
    <source>
        <dbReference type="ARBA" id="ARBA00022801"/>
    </source>
</evidence>
<proteinExistence type="inferred from homology"/>
<dbReference type="GeneID" id="25988527"/>
<evidence type="ECO:0000313" key="9">
    <source>
        <dbReference type="EMBL" id="EJT46368.1"/>
    </source>
</evidence>
<feature type="region of interest" description="Disordered" evidence="8">
    <location>
        <begin position="47"/>
        <end position="90"/>
    </location>
</feature>
<gene>
    <name evidence="9" type="ORF">A1Q1_05015</name>
</gene>
<dbReference type="PANTHER" id="PTHR46042">
    <property type="entry name" value="DIPHTHINE METHYLTRANSFERASE"/>
    <property type="match status" value="1"/>
</dbReference>
<feature type="compositionally biased region" description="Polar residues" evidence="8">
    <location>
        <begin position="48"/>
        <end position="69"/>
    </location>
</feature>
<evidence type="ECO:0000256" key="1">
    <source>
        <dbReference type="ARBA" id="ARBA00005156"/>
    </source>
</evidence>
<comment type="pathway">
    <text evidence="1">Protein modification; peptidyl-diphthamide biosynthesis.</text>
</comment>
<dbReference type="InterPro" id="IPR052415">
    <property type="entry name" value="Diphthine_MTase"/>
</dbReference>
<dbReference type="OrthoDB" id="1930760at2759"/>
<dbReference type="AlphaFoldDB" id="J5QAM9"/>
<keyword evidence="4" id="KW-0378">Hydrolase</keyword>
<dbReference type="Proteomes" id="UP000002748">
    <property type="component" value="Unassembled WGS sequence"/>
</dbReference>
<comment type="similarity">
    <text evidence="5">Belongs to the DPH7 family.</text>
</comment>
<dbReference type="VEuPathDB" id="FungiDB:A1Q1_05015"/>
<keyword evidence="2" id="KW-0853">WD repeat</keyword>
<dbReference type="SUPFAM" id="SSF50978">
    <property type="entry name" value="WD40 repeat-like"/>
    <property type="match status" value="1"/>
</dbReference>
<evidence type="ECO:0000256" key="6">
    <source>
        <dbReference type="ARBA" id="ARBA00039131"/>
    </source>
</evidence>
<dbReference type="GO" id="GO:0005737">
    <property type="term" value="C:cytoplasm"/>
    <property type="evidence" value="ECO:0007669"/>
    <property type="project" value="TreeGrafter"/>
</dbReference>
<reference evidence="9 10" key="1">
    <citation type="journal article" date="2012" name="Eukaryot. Cell">
        <title>Draft genome sequence of CBS 2479, the standard type strain of Trichosporon asahii.</title>
        <authorList>
            <person name="Yang R.Y."/>
            <person name="Li H.T."/>
            <person name="Zhu H."/>
            <person name="Zhou G.P."/>
            <person name="Wang M."/>
            <person name="Wang L."/>
        </authorList>
    </citation>
    <scope>NUCLEOTIDE SEQUENCE [LARGE SCALE GENOMIC DNA]</scope>
    <source>
        <strain evidence="10">ATCC 90039 / CBS 2479 / JCM 2466 / KCTC 7840 / NCYC 2677 / UAMH 7654</strain>
    </source>
</reference>